<evidence type="ECO:0000313" key="2">
    <source>
        <dbReference type="Proteomes" id="UP000298246"/>
    </source>
</evidence>
<evidence type="ECO:0000313" key="1">
    <source>
        <dbReference type="EMBL" id="TFE89243.1"/>
    </source>
</evidence>
<comment type="caution">
    <text evidence="1">The sequence shown here is derived from an EMBL/GenBank/DDBJ whole genome shotgun (WGS) entry which is preliminary data.</text>
</comment>
<proteinExistence type="predicted"/>
<name>A0A4Y8Q6F2_9BACL</name>
<dbReference type="EMBL" id="MYFO01000007">
    <property type="protein sequence ID" value="TFE89243.1"/>
    <property type="molecule type" value="Genomic_DNA"/>
</dbReference>
<organism evidence="1 2">
    <name type="scientific">Paenibacillus athensensis</name>
    <dbReference type="NCBI Taxonomy" id="1967502"/>
    <lineage>
        <taxon>Bacteria</taxon>
        <taxon>Bacillati</taxon>
        <taxon>Bacillota</taxon>
        <taxon>Bacilli</taxon>
        <taxon>Bacillales</taxon>
        <taxon>Paenibacillaceae</taxon>
        <taxon>Paenibacillus</taxon>
    </lineage>
</organism>
<dbReference type="InterPro" id="IPR036736">
    <property type="entry name" value="ACP-like_sf"/>
</dbReference>
<dbReference type="RefSeq" id="WP_134751237.1">
    <property type="nucleotide sequence ID" value="NZ_MYFO02000005.1"/>
</dbReference>
<dbReference type="AlphaFoldDB" id="A0A4Y8Q6F2"/>
<gene>
    <name evidence="1" type="ORF">B5M42_07200</name>
</gene>
<reference evidence="1 2" key="1">
    <citation type="submission" date="2017-03" db="EMBL/GenBank/DDBJ databases">
        <title>Isolation of Levoglucosan Utilizing Bacteria.</title>
        <authorList>
            <person name="Arya A.S."/>
        </authorList>
    </citation>
    <scope>NUCLEOTIDE SEQUENCE [LARGE SCALE GENOMIC DNA]</scope>
    <source>
        <strain evidence="1 2">MEC069</strain>
    </source>
</reference>
<dbReference type="OrthoDB" id="2646743at2"/>
<accession>A0A4Y8Q6F2</accession>
<sequence length="81" mass="9589">MVHIDDIKRKVLESSLFVSLDQELGVDEELNLDSMSLMWLISELEELYRISIDYRVVDLQHFRTIRTVYEFVDGLAKEVQL</sequence>
<dbReference type="Proteomes" id="UP000298246">
    <property type="component" value="Unassembled WGS sequence"/>
</dbReference>
<dbReference type="Gene3D" id="1.10.1200.10">
    <property type="entry name" value="ACP-like"/>
    <property type="match status" value="1"/>
</dbReference>
<dbReference type="SUPFAM" id="SSF47336">
    <property type="entry name" value="ACP-like"/>
    <property type="match status" value="1"/>
</dbReference>
<protein>
    <recommendedName>
        <fullName evidence="3">Carrier domain-containing protein</fullName>
    </recommendedName>
</protein>
<keyword evidence="2" id="KW-1185">Reference proteome</keyword>
<evidence type="ECO:0008006" key="3">
    <source>
        <dbReference type="Google" id="ProtNLM"/>
    </source>
</evidence>